<dbReference type="EMBL" id="JAMXLR010000082">
    <property type="protein sequence ID" value="MCO6046987.1"/>
    <property type="molecule type" value="Genomic_DNA"/>
</dbReference>
<dbReference type="AlphaFoldDB" id="A0A9X2FFB0"/>
<dbReference type="Proteomes" id="UP001155241">
    <property type="component" value="Unassembled WGS sequence"/>
</dbReference>
<protein>
    <submittedName>
        <fullName evidence="3">Uncharacterized protein</fullName>
    </submittedName>
</protein>
<feature type="compositionally biased region" description="Low complexity" evidence="1">
    <location>
        <begin position="101"/>
        <end position="117"/>
    </location>
</feature>
<organism evidence="3 4">
    <name type="scientific">Aeoliella straminimaris</name>
    <dbReference type="NCBI Taxonomy" id="2954799"/>
    <lineage>
        <taxon>Bacteria</taxon>
        <taxon>Pseudomonadati</taxon>
        <taxon>Planctomycetota</taxon>
        <taxon>Planctomycetia</taxon>
        <taxon>Pirellulales</taxon>
        <taxon>Lacipirellulaceae</taxon>
        <taxon>Aeoliella</taxon>
    </lineage>
</organism>
<keyword evidence="4" id="KW-1185">Reference proteome</keyword>
<feature type="compositionally biased region" description="Basic and acidic residues" evidence="1">
    <location>
        <begin position="148"/>
        <end position="170"/>
    </location>
</feature>
<comment type="caution">
    <text evidence="3">The sequence shown here is derived from an EMBL/GenBank/DDBJ whole genome shotgun (WGS) entry which is preliminary data.</text>
</comment>
<proteinExistence type="predicted"/>
<evidence type="ECO:0000313" key="3">
    <source>
        <dbReference type="EMBL" id="MCO6046987.1"/>
    </source>
</evidence>
<evidence type="ECO:0000256" key="1">
    <source>
        <dbReference type="SAM" id="MobiDB-lite"/>
    </source>
</evidence>
<gene>
    <name evidence="3" type="ORF">NG895_24065</name>
</gene>
<feature type="compositionally biased region" description="Basic and acidic residues" evidence="1">
    <location>
        <begin position="75"/>
        <end position="100"/>
    </location>
</feature>
<dbReference type="RefSeq" id="WP_252855101.1">
    <property type="nucleotide sequence ID" value="NZ_JAMXLR010000082.1"/>
</dbReference>
<reference evidence="3" key="1">
    <citation type="submission" date="2022-06" db="EMBL/GenBank/DDBJ databases">
        <title>Aeoliella straminimaris, a novel planctomycete from sediments.</title>
        <authorList>
            <person name="Vitorino I.R."/>
            <person name="Lage O.M."/>
        </authorList>
    </citation>
    <scope>NUCLEOTIDE SEQUENCE</scope>
    <source>
        <strain evidence="3">ICT_H6.2</strain>
    </source>
</reference>
<feature type="compositionally biased region" description="Basic and acidic residues" evidence="1">
    <location>
        <begin position="39"/>
        <end position="48"/>
    </location>
</feature>
<evidence type="ECO:0000313" key="4">
    <source>
        <dbReference type="Proteomes" id="UP001155241"/>
    </source>
</evidence>
<accession>A0A9X2FFB0</accession>
<feature type="region of interest" description="Disordered" evidence="1">
    <location>
        <begin position="39"/>
        <end position="170"/>
    </location>
</feature>
<feature type="transmembrane region" description="Helical" evidence="2">
    <location>
        <begin position="15"/>
        <end position="34"/>
    </location>
</feature>
<keyword evidence="2" id="KW-0472">Membrane</keyword>
<keyword evidence="2" id="KW-1133">Transmembrane helix</keyword>
<evidence type="ECO:0000256" key="2">
    <source>
        <dbReference type="SAM" id="Phobius"/>
    </source>
</evidence>
<sequence length="261" mass="29746">MLPQLPLILALDLGPIIQVIFFLVILASGVAKMFRESKEVQRRADQQRPRPRPRPQPLDDDVRLEPVDAGAARQRPQENIRSEVEEFLRRVGEEDREQRPARQQPRPQQRQRPRQPQIELIEDDSGFDVDNRPRQSHRKQRPLSQPDSRPEPARVHQESVAEHVSEHMKQGEFAERASHLGEVVAHSDERLEARLHQKFDHGLGSLSARREAREAADLATKSAQASPTALADSLVELLSTPQGVQQAVILSEVLNRPADRW</sequence>
<keyword evidence="2" id="KW-0812">Transmembrane</keyword>
<name>A0A9X2FFB0_9BACT</name>